<organism evidence="10 11">
    <name type="scientific">Hippocampus comes</name>
    <name type="common">Tiger tail seahorse</name>
    <dbReference type="NCBI Taxonomy" id="109280"/>
    <lineage>
        <taxon>Eukaryota</taxon>
        <taxon>Metazoa</taxon>
        <taxon>Chordata</taxon>
        <taxon>Craniata</taxon>
        <taxon>Vertebrata</taxon>
        <taxon>Euteleostomi</taxon>
        <taxon>Actinopterygii</taxon>
        <taxon>Neopterygii</taxon>
        <taxon>Teleostei</taxon>
        <taxon>Neoteleostei</taxon>
        <taxon>Acanthomorphata</taxon>
        <taxon>Syngnathiaria</taxon>
        <taxon>Syngnathiformes</taxon>
        <taxon>Syngnathoidei</taxon>
        <taxon>Syngnathidae</taxon>
        <taxon>Hippocampus</taxon>
    </lineage>
</organism>
<evidence type="ECO:0000256" key="3">
    <source>
        <dbReference type="ARBA" id="ARBA00023015"/>
    </source>
</evidence>
<evidence type="ECO:0000259" key="9">
    <source>
        <dbReference type="PROSITE" id="PS50888"/>
    </source>
</evidence>
<accession>A0A3Q2Z4B7</accession>
<sequence>MVKYAGQQRQDDERKKQGPVSERGAFTDPRDSGNVSDCSLGDASDAMDTFMKNVQVLLDAAHYIESVDKNSGKCEHGYASTYPANDLAHPQKHRKFNKNRKLDNIHNRSAHNELEKNRRAHLRLCLERLKSLIPLGPDCSRHTTLGLLNKAKVHIKKLEEVDRKSQHQLDTLEREQRYLQRQLAQLQTLGERDRVRMDSVGSPTDSDRSESDREEIEVDVECTDFSLGEMDSVSSGGASDLDDQSSRQSSASDEGYSTCSLKVAFSA</sequence>
<reference evidence="10" key="1">
    <citation type="submission" date="2025-08" db="UniProtKB">
        <authorList>
            <consortium name="Ensembl"/>
        </authorList>
    </citation>
    <scope>IDENTIFICATION</scope>
</reference>
<dbReference type="FunFam" id="4.10.280.10:FF:000014">
    <property type="entry name" value="Max dimerization protein 1"/>
    <property type="match status" value="1"/>
</dbReference>
<keyword evidence="4" id="KW-0238">DNA-binding</keyword>
<evidence type="ECO:0000256" key="6">
    <source>
        <dbReference type="ARBA" id="ARBA00023242"/>
    </source>
</evidence>
<keyword evidence="5" id="KW-0804">Transcription</keyword>
<dbReference type="GO" id="GO:0046983">
    <property type="term" value="F:protein dimerization activity"/>
    <property type="evidence" value="ECO:0007669"/>
    <property type="project" value="InterPro"/>
</dbReference>
<dbReference type="Ensembl" id="ENSHCOT00000019827.1">
    <property type="protein sequence ID" value="ENSHCOP00000025549.1"/>
    <property type="gene ID" value="ENSHCOG00000015794.1"/>
</dbReference>
<evidence type="ECO:0000256" key="8">
    <source>
        <dbReference type="SAM" id="MobiDB-lite"/>
    </source>
</evidence>
<evidence type="ECO:0000256" key="2">
    <source>
        <dbReference type="ARBA" id="ARBA00022491"/>
    </source>
</evidence>
<dbReference type="InterPro" id="IPR036638">
    <property type="entry name" value="HLH_DNA-bd_sf"/>
</dbReference>
<gene>
    <name evidence="10" type="primary">MXI1</name>
</gene>
<dbReference type="InterPro" id="IPR011598">
    <property type="entry name" value="bHLH_dom"/>
</dbReference>
<dbReference type="PANTHER" id="PTHR11969:SF13">
    <property type="entry name" value="MAX-INTERACTING PROTEIN 1"/>
    <property type="match status" value="1"/>
</dbReference>
<feature type="region of interest" description="Disordered" evidence="8">
    <location>
        <begin position="190"/>
        <end position="267"/>
    </location>
</feature>
<dbReference type="GO" id="GO:0000981">
    <property type="term" value="F:DNA-binding transcription factor activity, RNA polymerase II-specific"/>
    <property type="evidence" value="ECO:0007669"/>
    <property type="project" value="TreeGrafter"/>
</dbReference>
<keyword evidence="6" id="KW-0539">Nucleus</keyword>
<dbReference type="GO" id="GO:0000978">
    <property type="term" value="F:RNA polymerase II cis-regulatory region sequence-specific DNA binding"/>
    <property type="evidence" value="ECO:0007669"/>
    <property type="project" value="TreeGrafter"/>
</dbReference>
<dbReference type="Gene3D" id="4.10.280.10">
    <property type="entry name" value="Helix-loop-helix DNA-binding domain"/>
    <property type="match status" value="1"/>
</dbReference>
<keyword evidence="11" id="KW-1185">Reference proteome</keyword>
<dbReference type="Pfam" id="PF00010">
    <property type="entry name" value="HLH"/>
    <property type="match status" value="1"/>
</dbReference>
<dbReference type="Proteomes" id="UP000264820">
    <property type="component" value="Unplaced"/>
</dbReference>
<dbReference type="GeneTree" id="ENSGT00940000155809"/>
<dbReference type="GO" id="GO:0005634">
    <property type="term" value="C:nucleus"/>
    <property type="evidence" value="ECO:0007669"/>
    <property type="project" value="UniProtKB-SubCell"/>
</dbReference>
<keyword evidence="2" id="KW-0678">Repressor</keyword>
<evidence type="ECO:0000256" key="4">
    <source>
        <dbReference type="ARBA" id="ARBA00023125"/>
    </source>
</evidence>
<evidence type="ECO:0000313" key="11">
    <source>
        <dbReference type="Proteomes" id="UP000264820"/>
    </source>
</evidence>
<feature type="compositionally biased region" description="Acidic residues" evidence="8">
    <location>
        <begin position="212"/>
        <end position="222"/>
    </location>
</feature>
<name>A0A3Q2Z4B7_HIPCM</name>
<keyword evidence="3" id="KW-0805">Transcription regulation</keyword>
<reference evidence="10" key="2">
    <citation type="submission" date="2025-09" db="UniProtKB">
        <authorList>
            <consortium name="Ensembl"/>
        </authorList>
    </citation>
    <scope>IDENTIFICATION</scope>
</reference>
<feature type="region of interest" description="Disordered" evidence="8">
    <location>
        <begin position="1"/>
        <end position="39"/>
    </location>
</feature>
<comment type="subcellular location">
    <subcellularLocation>
        <location evidence="1">Nucleus</location>
    </subcellularLocation>
</comment>
<evidence type="ECO:0000256" key="7">
    <source>
        <dbReference type="SAM" id="Coils"/>
    </source>
</evidence>
<dbReference type="SUPFAM" id="SSF47459">
    <property type="entry name" value="HLH, helix-loop-helix DNA-binding domain"/>
    <property type="match status" value="1"/>
</dbReference>
<dbReference type="PANTHER" id="PTHR11969">
    <property type="entry name" value="MAX DIMERIZATION, MAD"/>
    <property type="match status" value="1"/>
</dbReference>
<dbReference type="SMART" id="SM00353">
    <property type="entry name" value="HLH"/>
    <property type="match status" value="1"/>
</dbReference>
<evidence type="ECO:0000256" key="1">
    <source>
        <dbReference type="ARBA" id="ARBA00004123"/>
    </source>
</evidence>
<dbReference type="PROSITE" id="PS50888">
    <property type="entry name" value="BHLH"/>
    <property type="match status" value="1"/>
</dbReference>
<evidence type="ECO:0000313" key="10">
    <source>
        <dbReference type="Ensembl" id="ENSHCOP00000025549.1"/>
    </source>
</evidence>
<dbReference type="STRING" id="109280.ENSHCOP00000025549"/>
<feature type="domain" description="BHLH" evidence="9">
    <location>
        <begin position="106"/>
        <end position="158"/>
    </location>
</feature>
<keyword evidence="7" id="KW-0175">Coiled coil</keyword>
<evidence type="ECO:0000256" key="5">
    <source>
        <dbReference type="ARBA" id="ARBA00023163"/>
    </source>
</evidence>
<proteinExistence type="predicted"/>
<dbReference type="CDD" id="cd18930">
    <property type="entry name" value="bHLHzip_MXI1"/>
    <property type="match status" value="1"/>
</dbReference>
<feature type="coiled-coil region" evidence="7">
    <location>
        <begin position="155"/>
        <end position="189"/>
    </location>
</feature>
<protein>
    <submittedName>
        <fullName evidence="10">MAX interactor 1, dimerization protein</fullName>
    </submittedName>
</protein>
<dbReference type="OMA" id="KYEHGYA"/>
<dbReference type="AlphaFoldDB" id="A0A3Q2Z4B7"/>